<reference evidence="1 2" key="1">
    <citation type="submission" date="2016-10" db="EMBL/GenBank/DDBJ databases">
        <title>Marinobacter salinus sp. nov., a moderately halophilic bacterium isolated from a tidal flat environment.</title>
        <authorList>
            <person name="Park S.-J."/>
        </authorList>
    </citation>
    <scope>NUCLEOTIDE SEQUENCE [LARGE SCALE GENOMIC DNA]</scope>
    <source>
        <strain evidence="1 2">Hb8</strain>
    </source>
</reference>
<dbReference type="KEGG" id="msq:BKP64_10525"/>
<dbReference type="InterPro" id="IPR038604">
    <property type="entry name" value="HopJ_sf"/>
</dbReference>
<dbReference type="Pfam" id="PF08888">
    <property type="entry name" value="HopJ"/>
    <property type="match status" value="1"/>
</dbReference>
<evidence type="ECO:0000313" key="1">
    <source>
        <dbReference type="EMBL" id="AOY88565.1"/>
    </source>
</evidence>
<dbReference type="RefSeq" id="WP_070969526.1">
    <property type="nucleotide sequence ID" value="NZ_CP017715.1"/>
</dbReference>
<dbReference type="AlphaFoldDB" id="A0A1D9GM41"/>
<dbReference type="STRING" id="1874317.BKP64_10525"/>
<dbReference type="Gene3D" id="3.20.160.10">
    <property type="entry name" value="vpa0580 domain like"/>
    <property type="match status" value="1"/>
</dbReference>
<dbReference type="OrthoDB" id="9790826at2"/>
<organism evidence="1 2">
    <name type="scientific">Marinobacter salinus</name>
    <dbReference type="NCBI Taxonomy" id="1874317"/>
    <lineage>
        <taxon>Bacteria</taxon>
        <taxon>Pseudomonadati</taxon>
        <taxon>Pseudomonadota</taxon>
        <taxon>Gammaproteobacteria</taxon>
        <taxon>Pseudomonadales</taxon>
        <taxon>Marinobacteraceae</taxon>
        <taxon>Marinobacter</taxon>
    </lineage>
</organism>
<dbReference type="Proteomes" id="UP000177445">
    <property type="component" value="Chromosome"/>
</dbReference>
<sequence>MNANEAVRIHLAALGAGHGDFDDTLALVERHFEYQPTAFQNGPLRNEAGENAGSCKVFALGRYCNLPEADTLRLFAQHYAQVMDDPAGDSHGNIRQFISTGWSGIKFEDEPLRPRSTPNTMEENHS</sequence>
<name>A0A1D9GM41_9GAMM</name>
<gene>
    <name evidence="1" type="ORF">BKP64_10525</name>
</gene>
<dbReference type="InterPro" id="IPR014984">
    <property type="entry name" value="HopJ"/>
</dbReference>
<dbReference type="EMBL" id="CP017715">
    <property type="protein sequence ID" value="AOY88565.1"/>
    <property type="molecule type" value="Genomic_DNA"/>
</dbReference>
<keyword evidence="2" id="KW-1185">Reference proteome</keyword>
<accession>A0A1D9GM41</accession>
<evidence type="ECO:0000313" key="2">
    <source>
        <dbReference type="Proteomes" id="UP000177445"/>
    </source>
</evidence>
<protein>
    <submittedName>
        <fullName evidence="1">Type III effector HopPmaJ</fullName>
    </submittedName>
</protein>
<proteinExistence type="predicted"/>